<dbReference type="GO" id="GO:0006633">
    <property type="term" value="P:fatty acid biosynthetic process"/>
    <property type="evidence" value="ECO:0007669"/>
    <property type="project" value="TreeGrafter"/>
</dbReference>
<proteinExistence type="inferred from homology"/>
<dbReference type="Pfam" id="PF13561">
    <property type="entry name" value="adh_short_C2"/>
    <property type="match status" value="1"/>
</dbReference>
<reference evidence="2" key="1">
    <citation type="submission" date="2021-01" db="EMBL/GenBank/DDBJ databases">
        <authorList>
            <person name="Kaushik A."/>
        </authorList>
    </citation>
    <scope>NUCLEOTIDE SEQUENCE</scope>
    <source>
        <strain evidence="2">AG2-2IIIB</strain>
    </source>
</reference>
<protein>
    <recommendedName>
        <fullName evidence="4">3-oxoacyl-[acyl-carrier-protein] reductase FabG</fullName>
    </recommendedName>
</protein>
<dbReference type="InterPro" id="IPR002347">
    <property type="entry name" value="SDR_fam"/>
</dbReference>
<dbReference type="GO" id="GO:0048038">
    <property type="term" value="F:quinone binding"/>
    <property type="evidence" value="ECO:0007669"/>
    <property type="project" value="TreeGrafter"/>
</dbReference>
<dbReference type="FunFam" id="3.40.50.720:FF:000084">
    <property type="entry name" value="Short-chain dehydrogenase reductase"/>
    <property type="match status" value="1"/>
</dbReference>
<organism evidence="2 3">
    <name type="scientific">Rhizoctonia solani</name>
    <dbReference type="NCBI Taxonomy" id="456999"/>
    <lineage>
        <taxon>Eukaryota</taxon>
        <taxon>Fungi</taxon>
        <taxon>Dikarya</taxon>
        <taxon>Basidiomycota</taxon>
        <taxon>Agaricomycotina</taxon>
        <taxon>Agaricomycetes</taxon>
        <taxon>Cantharellales</taxon>
        <taxon>Ceratobasidiaceae</taxon>
        <taxon>Rhizoctonia</taxon>
    </lineage>
</organism>
<gene>
    <name evidence="2" type="ORF">RDB_LOCUS90424</name>
</gene>
<dbReference type="PANTHER" id="PTHR42760:SF121">
    <property type="entry name" value="3-OXOACYL-(ACYL-CARRIER-PROTEIN) REDUCTASE"/>
    <property type="match status" value="1"/>
</dbReference>
<dbReference type="EMBL" id="CAJMWT010002804">
    <property type="protein sequence ID" value="CAE6454980.1"/>
    <property type="molecule type" value="Genomic_DNA"/>
</dbReference>
<dbReference type="AlphaFoldDB" id="A0A8H3BDU0"/>
<dbReference type="SUPFAM" id="SSF51735">
    <property type="entry name" value="NAD(P)-binding Rossmann-fold domains"/>
    <property type="match status" value="1"/>
</dbReference>
<accession>A0A8H3BDU0</accession>
<name>A0A8H3BDU0_9AGAM</name>
<evidence type="ECO:0008006" key="4">
    <source>
        <dbReference type="Google" id="ProtNLM"/>
    </source>
</evidence>
<dbReference type="Proteomes" id="UP000663843">
    <property type="component" value="Unassembled WGS sequence"/>
</dbReference>
<evidence type="ECO:0000313" key="3">
    <source>
        <dbReference type="Proteomes" id="UP000663843"/>
    </source>
</evidence>
<comment type="similarity">
    <text evidence="1">Belongs to the short-chain dehydrogenases/reductases (SDR) family.</text>
</comment>
<evidence type="ECO:0000313" key="2">
    <source>
        <dbReference type="EMBL" id="CAE6454980.1"/>
    </source>
</evidence>
<dbReference type="PRINTS" id="PR00080">
    <property type="entry name" value="SDRFAMILY"/>
</dbReference>
<dbReference type="InterPro" id="IPR036291">
    <property type="entry name" value="NAD(P)-bd_dom_sf"/>
</dbReference>
<dbReference type="GO" id="GO:0016616">
    <property type="term" value="F:oxidoreductase activity, acting on the CH-OH group of donors, NAD or NADP as acceptor"/>
    <property type="evidence" value="ECO:0007669"/>
    <property type="project" value="TreeGrafter"/>
</dbReference>
<evidence type="ECO:0000256" key="1">
    <source>
        <dbReference type="ARBA" id="ARBA00006484"/>
    </source>
</evidence>
<comment type="caution">
    <text evidence="2">The sequence shown here is derived from an EMBL/GenBank/DDBJ whole genome shotgun (WGS) entry which is preliminary data.</text>
</comment>
<sequence length="282" mass="30186">MTRVAIVTGAAQGIGEAIAYSRFQFTRNLRNISLIRAKLFKELSSNGADVALADLPNKKDALEQIVKAIEGNGRKAIALTCDVSKEEEVKDMVKKTIDTFGGLDIMVANAGIASQSAILEQSDELFDRVIDVNLKGALYCYRAAAIQMIKQGRGGRIIGASSIMGIQGAPTCTVYSVSKFGIRALTQTATLEWGQYNITVNAYAPGYIDTPLTAAAGGGSHGDNFLPMLRNCGLKRLGQPEEIAEVVGFLASEGASYVTGGFTFAEIASWSHRLMNHVKDKL</sequence>
<dbReference type="Gene3D" id="3.40.50.720">
    <property type="entry name" value="NAD(P)-binding Rossmann-like Domain"/>
    <property type="match status" value="1"/>
</dbReference>
<dbReference type="PANTHER" id="PTHR42760">
    <property type="entry name" value="SHORT-CHAIN DEHYDROGENASES/REDUCTASES FAMILY MEMBER"/>
    <property type="match status" value="1"/>
</dbReference>
<dbReference type="PRINTS" id="PR00081">
    <property type="entry name" value="GDHRDH"/>
</dbReference>